<dbReference type="OrthoDB" id="7356451at2"/>
<dbReference type="RefSeq" id="WP_104830659.1">
    <property type="nucleotide sequence ID" value="NZ_PJCH01000010.1"/>
</dbReference>
<keyword evidence="1" id="KW-0472">Membrane</keyword>
<accession>A0A2S7K3N7</accession>
<evidence type="ECO:0000256" key="1">
    <source>
        <dbReference type="SAM" id="Phobius"/>
    </source>
</evidence>
<dbReference type="Proteomes" id="UP000239504">
    <property type="component" value="Unassembled WGS sequence"/>
</dbReference>
<gene>
    <name evidence="3" type="ORF">CW354_13730</name>
</gene>
<sequence length="162" mass="16862">MARVISSFRRATRRWLKSKAGVAATEAALLAPIFVLSGLAVFDLGLAGTKRLELDQGLRAGAQVSMVNVTSESDILAATLAALGESTLGEVQEDGICAPNASCVDVSYACECSDGTANACDALCPSSGDIPSAFLTIVASRRHEGLLFPDMGLQTQITVQTR</sequence>
<reference evidence="3 4" key="1">
    <citation type="submission" date="2017-12" db="EMBL/GenBank/DDBJ databases">
        <authorList>
            <person name="Hurst M.R.H."/>
        </authorList>
    </citation>
    <scope>NUCLEOTIDE SEQUENCE [LARGE SCALE GENOMIC DNA]</scope>
    <source>
        <strain evidence="3 4">SY-3-19</strain>
    </source>
</reference>
<keyword evidence="1" id="KW-1133">Transmembrane helix</keyword>
<feature type="domain" description="TadE-like" evidence="2">
    <location>
        <begin position="21"/>
        <end position="62"/>
    </location>
</feature>
<comment type="caution">
    <text evidence="3">The sequence shown here is derived from an EMBL/GenBank/DDBJ whole genome shotgun (WGS) entry which is preliminary data.</text>
</comment>
<organism evidence="3 4">
    <name type="scientific">Hyphococcus luteus</name>
    <dbReference type="NCBI Taxonomy" id="2058213"/>
    <lineage>
        <taxon>Bacteria</taxon>
        <taxon>Pseudomonadati</taxon>
        <taxon>Pseudomonadota</taxon>
        <taxon>Alphaproteobacteria</taxon>
        <taxon>Parvularculales</taxon>
        <taxon>Parvularculaceae</taxon>
        <taxon>Hyphococcus</taxon>
    </lineage>
</organism>
<dbReference type="AlphaFoldDB" id="A0A2S7K3N7"/>
<evidence type="ECO:0000313" key="4">
    <source>
        <dbReference type="Proteomes" id="UP000239504"/>
    </source>
</evidence>
<name>A0A2S7K3N7_9PROT</name>
<dbReference type="Pfam" id="PF07811">
    <property type="entry name" value="TadE"/>
    <property type="match status" value="1"/>
</dbReference>
<keyword evidence="4" id="KW-1185">Reference proteome</keyword>
<dbReference type="InterPro" id="IPR012495">
    <property type="entry name" value="TadE-like_dom"/>
</dbReference>
<evidence type="ECO:0000259" key="2">
    <source>
        <dbReference type="Pfam" id="PF07811"/>
    </source>
</evidence>
<protein>
    <recommendedName>
        <fullName evidence="2">TadE-like domain-containing protein</fullName>
    </recommendedName>
</protein>
<dbReference type="EMBL" id="PJCH01000010">
    <property type="protein sequence ID" value="PQA87101.1"/>
    <property type="molecule type" value="Genomic_DNA"/>
</dbReference>
<keyword evidence="1" id="KW-0812">Transmembrane</keyword>
<proteinExistence type="predicted"/>
<feature type="transmembrane region" description="Helical" evidence="1">
    <location>
        <begin position="21"/>
        <end position="42"/>
    </location>
</feature>
<evidence type="ECO:0000313" key="3">
    <source>
        <dbReference type="EMBL" id="PQA87101.1"/>
    </source>
</evidence>